<dbReference type="Gene3D" id="3.10.450.50">
    <property type="match status" value="1"/>
</dbReference>
<sequence>MIAPDFNFMLIGAGYHDRYRRTANGWRISETGYDRTYDASMSTENLNFKVKAGRAIKL</sequence>
<evidence type="ECO:0000313" key="1">
    <source>
        <dbReference type="EMBL" id="BBW99066.1"/>
    </source>
</evidence>
<evidence type="ECO:0000313" key="2">
    <source>
        <dbReference type="Proteomes" id="UP000466681"/>
    </source>
</evidence>
<organism evidence="1 2">
    <name type="scientific">Mycolicibacterium moriokaense</name>
    <dbReference type="NCBI Taxonomy" id="39691"/>
    <lineage>
        <taxon>Bacteria</taxon>
        <taxon>Bacillati</taxon>
        <taxon>Actinomycetota</taxon>
        <taxon>Actinomycetes</taxon>
        <taxon>Mycobacteriales</taxon>
        <taxon>Mycobacteriaceae</taxon>
        <taxon>Mycolicibacterium</taxon>
    </lineage>
</organism>
<reference evidence="1 2" key="1">
    <citation type="journal article" date="2019" name="Emerg. Microbes Infect.">
        <title>Comprehensive subspecies identification of 175 nontuberculous mycobacteria species based on 7547 genomic profiles.</title>
        <authorList>
            <person name="Matsumoto Y."/>
            <person name="Kinjo T."/>
            <person name="Motooka D."/>
            <person name="Nabeya D."/>
            <person name="Jung N."/>
            <person name="Uechi K."/>
            <person name="Horii T."/>
            <person name="Iida T."/>
            <person name="Fujita J."/>
            <person name="Nakamura S."/>
        </authorList>
    </citation>
    <scope>NUCLEOTIDE SEQUENCE [LARGE SCALE GENOMIC DNA]</scope>
    <source>
        <strain evidence="1 2">JCM 6375</strain>
    </source>
</reference>
<dbReference type="KEGG" id="mmor:MMOR_00030"/>
<proteinExistence type="predicted"/>
<accession>A0AAD1H5T9</accession>
<protein>
    <recommendedName>
        <fullName evidence="3">SnoaL-like domain-containing protein</fullName>
    </recommendedName>
</protein>
<dbReference type="EMBL" id="AP022560">
    <property type="protein sequence ID" value="BBW99066.1"/>
    <property type="molecule type" value="Genomic_DNA"/>
</dbReference>
<dbReference type="Proteomes" id="UP000466681">
    <property type="component" value="Chromosome"/>
</dbReference>
<gene>
    <name evidence="1" type="ORF">MMOR_00030</name>
</gene>
<name>A0AAD1H5T9_9MYCO</name>
<evidence type="ECO:0008006" key="3">
    <source>
        <dbReference type="Google" id="ProtNLM"/>
    </source>
</evidence>
<dbReference type="SUPFAM" id="SSF54427">
    <property type="entry name" value="NTF2-like"/>
    <property type="match status" value="1"/>
</dbReference>
<dbReference type="AlphaFoldDB" id="A0AAD1H5T9"/>
<dbReference type="InterPro" id="IPR032710">
    <property type="entry name" value="NTF2-like_dom_sf"/>
</dbReference>
<keyword evidence="2" id="KW-1185">Reference proteome</keyword>